<evidence type="ECO:0000256" key="6">
    <source>
        <dbReference type="ARBA" id="ARBA00023033"/>
    </source>
</evidence>
<accession>A0AAW2YM27</accession>
<sequence>MQSFDVVIVGAGISGINAGYRVKESTNKTFTILEARGSLGGTWDLFKYPGIRSDSDLHTFGFPFHPWTNELSIADGASIKKYIKDTAEHYGIDKHINYHHKLVSANWSSQSRTWTLDVDTDAGKKKICTKFLVIGTGYYDYNKGLEVEIPGIQNFEGKVVHPQFWPEDLDYKDKNVLIIGSGATAVTLLPNIAKESKMVTMLQRSPTYIMPVESIGSLKKKMRKYLPLTWTYQILRFLNLFLSWLIYFFCMTFPEAAKKRFLKIVASELPKDYPIAPNFDPSYFPWQQRVCATPDGDFYQAIREGKAEVVTAHIKNITNNEVQLVGTEQVLRPDIIVTATGLKIQLAGGAKVFVDDVEMNLSDKHLWKGVMVEDIPNASMIIGYANASWTLGSDATSHFIVRMLKKMDKEGISQAVPRYDYSAGMKDRPVLDLNSTYIKKGALPKCGDKGNWVPRSTYLRDLYEAKYGNITTDLQLSYNK</sequence>
<organism evidence="8 9">
    <name type="scientific">Acrasis kona</name>
    <dbReference type="NCBI Taxonomy" id="1008807"/>
    <lineage>
        <taxon>Eukaryota</taxon>
        <taxon>Discoba</taxon>
        <taxon>Heterolobosea</taxon>
        <taxon>Tetramitia</taxon>
        <taxon>Eutetramitia</taxon>
        <taxon>Acrasidae</taxon>
        <taxon>Acrasis</taxon>
    </lineage>
</organism>
<comment type="cofactor">
    <cofactor evidence="1">
        <name>FAD</name>
        <dbReference type="ChEBI" id="CHEBI:57692"/>
    </cofactor>
</comment>
<evidence type="ECO:0000313" key="8">
    <source>
        <dbReference type="EMBL" id="KAL0478167.1"/>
    </source>
</evidence>
<dbReference type="FunFam" id="3.50.50.60:FF:000228">
    <property type="entry name" value="FAD-containing monooxygenase EthA"/>
    <property type="match status" value="1"/>
</dbReference>
<feature type="transmembrane region" description="Helical" evidence="7">
    <location>
        <begin position="230"/>
        <end position="250"/>
    </location>
</feature>
<reference evidence="8 9" key="1">
    <citation type="submission" date="2024-03" db="EMBL/GenBank/DDBJ databases">
        <title>The Acrasis kona genome and developmental transcriptomes reveal deep origins of eukaryotic multicellular pathways.</title>
        <authorList>
            <person name="Sheikh S."/>
            <person name="Fu C.-J."/>
            <person name="Brown M.W."/>
            <person name="Baldauf S.L."/>
        </authorList>
    </citation>
    <scope>NUCLEOTIDE SEQUENCE [LARGE SCALE GENOMIC DNA]</scope>
    <source>
        <strain evidence="8 9">ATCC MYA-3509</strain>
    </source>
</reference>
<keyword evidence="7" id="KW-1133">Transmembrane helix</keyword>
<evidence type="ECO:0000256" key="4">
    <source>
        <dbReference type="ARBA" id="ARBA00022857"/>
    </source>
</evidence>
<keyword evidence="9" id="KW-1185">Reference proteome</keyword>
<keyword evidence="5" id="KW-0560">Oxidoreductase</keyword>
<dbReference type="Gene3D" id="3.50.50.60">
    <property type="entry name" value="FAD/NAD(P)-binding domain"/>
    <property type="match status" value="3"/>
</dbReference>
<evidence type="ECO:0000256" key="7">
    <source>
        <dbReference type="SAM" id="Phobius"/>
    </source>
</evidence>
<keyword evidence="4" id="KW-0521">NADP</keyword>
<evidence type="ECO:0000256" key="2">
    <source>
        <dbReference type="ARBA" id="ARBA00022630"/>
    </source>
</evidence>
<keyword evidence="7" id="KW-0472">Membrane</keyword>
<evidence type="ECO:0000313" key="9">
    <source>
        <dbReference type="Proteomes" id="UP001431209"/>
    </source>
</evidence>
<dbReference type="InterPro" id="IPR051820">
    <property type="entry name" value="FAD-binding_MO"/>
</dbReference>
<dbReference type="EMBL" id="JAOPGA020000323">
    <property type="protein sequence ID" value="KAL0478167.1"/>
    <property type="molecule type" value="Genomic_DNA"/>
</dbReference>
<dbReference type="Proteomes" id="UP001431209">
    <property type="component" value="Unassembled WGS sequence"/>
</dbReference>
<dbReference type="PANTHER" id="PTHR43872">
    <property type="entry name" value="MONOOXYGENASE, PUTATIVE (AFU_ORTHOLOGUE AFUA_8G02570)-RELATED"/>
    <property type="match status" value="1"/>
</dbReference>
<comment type="caution">
    <text evidence="8">The sequence shown here is derived from an EMBL/GenBank/DDBJ whole genome shotgun (WGS) entry which is preliminary data.</text>
</comment>
<protein>
    <submittedName>
        <fullName evidence="8">FAD-containing monooxygenase</fullName>
    </submittedName>
</protein>
<dbReference type="Pfam" id="PF13738">
    <property type="entry name" value="Pyr_redox_3"/>
    <property type="match status" value="1"/>
</dbReference>
<keyword evidence="3" id="KW-0274">FAD</keyword>
<keyword evidence="2" id="KW-0285">Flavoprotein</keyword>
<dbReference type="PANTHER" id="PTHR43872:SF1">
    <property type="entry name" value="MONOOXYGENASE, PUTATIVE (AFU_ORTHOLOGUE AFUA_8G02570)-RELATED"/>
    <property type="match status" value="1"/>
</dbReference>
<name>A0AAW2YM27_9EUKA</name>
<dbReference type="SUPFAM" id="SSF51905">
    <property type="entry name" value="FAD/NAD(P)-binding domain"/>
    <property type="match status" value="1"/>
</dbReference>
<keyword evidence="7" id="KW-0812">Transmembrane</keyword>
<evidence type="ECO:0000256" key="1">
    <source>
        <dbReference type="ARBA" id="ARBA00001974"/>
    </source>
</evidence>
<evidence type="ECO:0000256" key="5">
    <source>
        <dbReference type="ARBA" id="ARBA00023002"/>
    </source>
</evidence>
<evidence type="ECO:0000256" key="3">
    <source>
        <dbReference type="ARBA" id="ARBA00022827"/>
    </source>
</evidence>
<dbReference type="InterPro" id="IPR036188">
    <property type="entry name" value="FAD/NAD-bd_sf"/>
</dbReference>
<proteinExistence type="predicted"/>
<dbReference type="GO" id="GO:0004497">
    <property type="term" value="F:monooxygenase activity"/>
    <property type="evidence" value="ECO:0007669"/>
    <property type="project" value="UniProtKB-KW"/>
</dbReference>
<dbReference type="AlphaFoldDB" id="A0AAW2YM27"/>
<gene>
    <name evidence="8" type="ORF">AKO1_008440</name>
</gene>
<keyword evidence="6 8" id="KW-0503">Monooxygenase</keyword>